<comment type="similarity">
    <text evidence="2">Belongs to the pinin family.</text>
</comment>
<dbReference type="InParanoid" id="A0A3N4LAJ6"/>
<dbReference type="GO" id="GO:0071013">
    <property type="term" value="C:catalytic step 2 spliceosome"/>
    <property type="evidence" value="ECO:0007669"/>
    <property type="project" value="TreeGrafter"/>
</dbReference>
<evidence type="ECO:0000256" key="4">
    <source>
        <dbReference type="ARBA" id="ARBA00023015"/>
    </source>
</evidence>
<evidence type="ECO:0000256" key="2">
    <source>
        <dbReference type="ARBA" id="ARBA00010386"/>
    </source>
</evidence>
<dbReference type="InterPro" id="IPR006786">
    <property type="entry name" value="Pinin_SDK_MemA"/>
</dbReference>
<dbReference type="PANTHER" id="PTHR12707">
    <property type="entry name" value="PINN"/>
    <property type="match status" value="1"/>
</dbReference>
<name>A0A3N4LAJ6_9PEZI</name>
<keyword evidence="12" id="KW-1185">Reference proteome</keyword>
<feature type="coiled-coil region" evidence="8">
    <location>
        <begin position="114"/>
        <end position="156"/>
    </location>
</feature>
<dbReference type="OrthoDB" id="330772at2759"/>
<dbReference type="AlphaFoldDB" id="A0A3N4LAJ6"/>
<evidence type="ECO:0000256" key="7">
    <source>
        <dbReference type="ARBA" id="ARBA00023242"/>
    </source>
</evidence>
<keyword evidence="3" id="KW-0507">mRNA processing</keyword>
<evidence type="ECO:0000256" key="3">
    <source>
        <dbReference type="ARBA" id="ARBA00022664"/>
    </source>
</evidence>
<evidence type="ECO:0000256" key="8">
    <source>
        <dbReference type="SAM" id="Coils"/>
    </source>
</evidence>
<evidence type="ECO:0000256" key="6">
    <source>
        <dbReference type="ARBA" id="ARBA00023187"/>
    </source>
</evidence>
<dbReference type="Pfam" id="PF04696">
    <property type="entry name" value="Pinin_SDK_memA"/>
    <property type="match status" value="1"/>
</dbReference>
<dbReference type="InterPro" id="IPR039853">
    <property type="entry name" value="Pinin"/>
</dbReference>
<gene>
    <name evidence="11" type="ORF">L211DRAFT_77008</name>
</gene>
<proteinExistence type="inferred from homology"/>
<comment type="subcellular location">
    <subcellularLocation>
        <location evidence="1">Nucleus</location>
    </subcellularLocation>
</comment>
<feature type="compositionally biased region" description="Basic and acidic residues" evidence="9">
    <location>
        <begin position="285"/>
        <end position="304"/>
    </location>
</feature>
<feature type="region of interest" description="Disordered" evidence="9">
    <location>
        <begin position="16"/>
        <end position="85"/>
    </location>
</feature>
<sequence length="324" mass="36697">MGGCQCWRTVASAVIVPGDTPERTSKRRTSSTTVDGSNRPRIDRTSGDAGDGTPNTDEGQNGYEPSTTRKRKSLGGDEVREQERKRGQRLFGALLGTIGKFQQDSQSARAKAGAHRRKEVEEKLQQKLRQQNEELNEKKRRESTVLREKMQQEQRMFEERSLELKHANLRGRANYLCTKSKPPLYYLPWKLTEEEEARIQAQLEEAESTIKRERADVDRQRAHEDEDERGRRDSPAEESANTDHPRLSRSSPDVQRESRDDDLNVDTGDDNAAGADHGSVNPSNRKHENTNVRVPDHDKERHSDATVQDGGDIVIEAGEDAVIY</sequence>
<accession>A0A3N4LAJ6</accession>
<reference evidence="11 12" key="1">
    <citation type="journal article" date="2018" name="Nat. Ecol. Evol.">
        <title>Pezizomycetes genomes reveal the molecular basis of ectomycorrhizal truffle lifestyle.</title>
        <authorList>
            <person name="Murat C."/>
            <person name="Payen T."/>
            <person name="Noel B."/>
            <person name="Kuo A."/>
            <person name="Morin E."/>
            <person name="Chen J."/>
            <person name="Kohler A."/>
            <person name="Krizsan K."/>
            <person name="Balestrini R."/>
            <person name="Da Silva C."/>
            <person name="Montanini B."/>
            <person name="Hainaut M."/>
            <person name="Levati E."/>
            <person name="Barry K.W."/>
            <person name="Belfiori B."/>
            <person name="Cichocki N."/>
            <person name="Clum A."/>
            <person name="Dockter R.B."/>
            <person name="Fauchery L."/>
            <person name="Guy J."/>
            <person name="Iotti M."/>
            <person name="Le Tacon F."/>
            <person name="Lindquist E.A."/>
            <person name="Lipzen A."/>
            <person name="Malagnac F."/>
            <person name="Mello A."/>
            <person name="Molinier V."/>
            <person name="Miyauchi S."/>
            <person name="Poulain J."/>
            <person name="Riccioni C."/>
            <person name="Rubini A."/>
            <person name="Sitrit Y."/>
            <person name="Splivallo R."/>
            <person name="Traeger S."/>
            <person name="Wang M."/>
            <person name="Zifcakova L."/>
            <person name="Wipf D."/>
            <person name="Zambonelli A."/>
            <person name="Paolocci F."/>
            <person name="Nowrousian M."/>
            <person name="Ottonello S."/>
            <person name="Baldrian P."/>
            <person name="Spatafora J.W."/>
            <person name="Henrissat B."/>
            <person name="Nagy L.G."/>
            <person name="Aury J.M."/>
            <person name="Wincker P."/>
            <person name="Grigoriev I.V."/>
            <person name="Bonfante P."/>
            <person name="Martin F.M."/>
        </authorList>
    </citation>
    <scope>NUCLEOTIDE SEQUENCE [LARGE SCALE GENOMIC DNA]</scope>
    <source>
        <strain evidence="11 12">ATCC MYA-4762</strain>
    </source>
</reference>
<dbReference type="Proteomes" id="UP000267821">
    <property type="component" value="Unassembled WGS sequence"/>
</dbReference>
<evidence type="ECO:0000256" key="5">
    <source>
        <dbReference type="ARBA" id="ARBA00023163"/>
    </source>
</evidence>
<feature type="domain" description="Pinin/SDK/MemA protein" evidence="10">
    <location>
        <begin position="81"/>
        <end position="202"/>
    </location>
</feature>
<evidence type="ECO:0000256" key="9">
    <source>
        <dbReference type="SAM" id="MobiDB-lite"/>
    </source>
</evidence>
<organism evidence="11 12">
    <name type="scientific">Terfezia boudieri ATCC MYA-4762</name>
    <dbReference type="NCBI Taxonomy" id="1051890"/>
    <lineage>
        <taxon>Eukaryota</taxon>
        <taxon>Fungi</taxon>
        <taxon>Dikarya</taxon>
        <taxon>Ascomycota</taxon>
        <taxon>Pezizomycotina</taxon>
        <taxon>Pezizomycetes</taxon>
        <taxon>Pezizales</taxon>
        <taxon>Pezizaceae</taxon>
        <taxon>Terfezia</taxon>
    </lineage>
</organism>
<dbReference type="PANTHER" id="PTHR12707:SF0">
    <property type="entry name" value="PININ"/>
    <property type="match status" value="1"/>
</dbReference>
<dbReference type="STRING" id="1051890.A0A3N4LAJ6"/>
<keyword evidence="4" id="KW-0805">Transcription regulation</keyword>
<feature type="compositionally biased region" description="Basic and acidic residues" evidence="9">
    <location>
        <begin position="74"/>
        <end position="85"/>
    </location>
</feature>
<protein>
    <recommendedName>
        <fullName evidence="10">Pinin/SDK/MemA protein domain-containing protein</fullName>
    </recommendedName>
</protein>
<feature type="compositionally biased region" description="Polar residues" evidence="9">
    <location>
        <begin position="53"/>
        <end position="66"/>
    </location>
</feature>
<keyword evidence="5" id="KW-0804">Transcription</keyword>
<evidence type="ECO:0000313" key="11">
    <source>
        <dbReference type="EMBL" id="RPB18499.1"/>
    </source>
</evidence>
<evidence type="ECO:0000313" key="12">
    <source>
        <dbReference type="Proteomes" id="UP000267821"/>
    </source>
</evidence>
<evidence type="ECO:0000256" key="1">
    <source>
        <dbReference type="ARBA" id="ARBA00004123"/>
    </source>
</evidence>
<feature type="region of interest" description="Disordered" evidence="9">
    <location>
        <begin position="209"/>
        <end position="305"/>
    </location>
</feature>
<dbReference type="EMBL" id="ML121626">
    <property type="protein sequence ID" value="RPB18499.1"/>
    <property type="molecule type" value="Genomic_DNA"/>
</dbReference>
<keyword evidence="8" id="KW-0175">Coiled coil</keyword>
<dbReference type="GO" id="GO:0008380">
    <property type="term" value="P:RNA splicing"/>
    <property type="evidence" value="ECO:0007669"/>
    <property type="project" value="UniProtKB-KW"/>
</dbReference>
<dbReference type="GO" id="GO:0006397">
    <property type="term" value="P:mRNA processing"/>
    <property type="evidence" value="ECO:0007669"/>
    <property type="project" value="UniProtKB-KW"/>
</dbReference>
<keyword evidence="7" id="KW-0539">Nucleus</keyword>
<feature type="compositionally biased region" description="Basic and acidic residues" evidence="9">
    <location>
        <begin position="209"/>
        <end position="246"/>
    </location>
</feature>
<evidence type="ECO:0000259" key="10">
    <source>
        <dbReference type="Pfam" id="PF04696"/>
    </source>
</evidence>
<keyword evidence="6" id="KW-0508">mRNA splicing</keyword>